<feature type="transmembrane region" description="Helical" evidence="1">
    <location>
        <begin position="96"/>
        <end position="115"/>
    </location>
</feature>
<keyword evidence="1" id="KW-0472">Membrane</keyword>
<dbReference type="Proteomes" id="UP001597191">
    <property type="component" value="Unassembled WGS sequence"/>
</dbReference>
<gene>
    <name evidence="2" type="ORF">ACFQ4R_07210</name>
</gene>
<evidence type="ECO:0000313" key="2">
    <source>
        <dbReference type="EMBL" id="MFD1411372.1"/>
    </source>
</evidence>
<evidence type="ECO:0008006" key="4">
    <source>
        <dbReference type="Google" id="ProtNLM"/>
    </source>
</evidence>
<proteinExistence type="predicted"/>
<feature type="transmembrane region" description="Helical" evidence="1">
    <location>
        <begin position="21"/>
        <end position="43"/>
    </location>
</feature>
<feature type="transmembrane region" description="Helical" evidence="1">
    <location>
        <begin position="251"/>
        <end position="279"/>
    </location>
</feature>
<dbReference type="RefSeq" id="WP_379880671.1">
    <property type="nucleotide sequence ID" value="NZ_JBHTOH010000064.1"/>
</dbReference>
<feature type="transmembrane region" description="Helical" evidence="1">
    <location>
        <begin position="222"/>
        <end position="239"/>
    </location>
</feature>
<feature type="transmembrane region" description="Helical" evidence="1">
    <location>
        <begin position="55"/>
        <end position="76"/>
    </location>
</feature>
<keyword evidence="3" id="KW-1185">Reference proteome</keyword>
<dbReference type="EMBL" id="JBHTOH010000064">
    <property type="protein sequence ID" value="MFD1411372.1"/>
    <property type="molecule type" value="Genomic_DNA"/>
</dbReference>
<keyword evidence="1" id="KW-0812">Transmembrane</keyword>
<accession>A0ABW4BMB2</accession>
<protein>
    <recommendedName>
        <fullName evidence="4">Glycosyltransferase RgtA/B/C/D-like domain-containing protein</fullName>
    </recommendedName>
</protein>
<feature type="transmembrane region" description="Helical" evidence="1">
    <location>
        <begin position="197"/>
        <end position="216"/>
    </location>
</feature>
<feature type="transmembrane region" description="Helical" evidence="1">
    <location>
        <begin position="150"/>
        <end position="176"/>
    </location>
</feature>
<comment type="caution">
    <text evidence="2">The sequence shown here is derived from an EMBL/GenBank/DDBJ whole genome shotgun (WGS) entry which is preliminary data.</text>
</comment>
<feature type="transmembrane region" description="Helical" evidence="1">
    <location>
        <begin position="291"/>
        <end position="313"/>
    </location>
</feature>
<name>A0ABW4BMB2_9LACO</name>
<evidence type="ECO:0000256" key="1">
    <source>
        <dbReference type="SAM" id="Phobius"/>
    </source>
</evidence>
<reference evidence="3" key="1">
    <citation type="journal article" date="2019" name="Int. J. Syst. Evol. Microbiol.">
        <title>The Global Catalogue of Microorganisms (GCM) 10K type strain sequencing project: providing services to taxonomists for standard genome sequencing and annotation.</title>
        <authorList>
            <consortium name="The Broad Institute Genomics Platform"/>
            <consortium name="The Broad Institute Genome Sequencing Center for Infectious Disease"/>
            <person name="Wu L."/>
            <person name="Ma J."/>
        </authorList>
    </citation>
    <scope>NUCLEOTIDE SEQUENCE [LARGE SCALE GENOMIC DNA]</scope>
    <source>
        <strain evidence="3">CCM 8937</strain>
    </source>
</reference>
<evidence type="ECO:0000313" key="3">
    <source>
        <dbReference type="Proteomes" id="UP001597191"/>
    </source>
</evidence>
<organism evidence="2 3">
    <name type="scientific">Lapidilactobacillus gannanensis</name>
    <dbReference type="NCBI Taxonomy" id="2486002"/>
    <lineage>
        <taxon>Bacteria</taxon>
        <taxon>Bacillati</taxon>
        <taxon>Bacillota</taxon>
        <taxon>Bacilli</taxon>
        <taxon>Lactobacillales</taxon>
        <taxon>Lactobacillaceae</taxon>
        <taxon>Lapidilactobacillus</taxon>
    </lineage>
</organism>
<keyword evidence="1" id="KW-1133">Transmembrane helix</keyword>
<sequence length="316" mass="36442">MNENICNMGIRKEVLMIYSKLGKVTGLLIRAVTIIAVVVSFFFSMQSNILLLDKLSKGFTVFLGLFLIASYLAIVFLRRKNIEFLFGLLKRHQKEIYLMSFIFVIVYQVILLYVLNVEPMFDARGLLNGITMPQANNIAKYLSYNSNNRFIYFLNLFLSRIIGTNIKSFQIFNVLLITLSVYMMRIVGEKFSHSKSVGYLSSIIFMIYAAIQPLFLVPYTDTYCVFPMLTSCYFLLAGFEEKNTYKVYVKLFLAGFFSAICYLVRPSAIIFVISTVIFLLVDIKVNRVNQFLRPFLLSFLVANCIVIFSFNLFSRI</sequence>